<accession>A0A0D0BYV9</accession>
<dbReference type="Proteomes" id="UP000053593">
    <property type="component" value="Unassembled WGS sequence"/>
</dbReference>
<dbReference type="HOGENOM" id="CLU_001570_14_4_1"/>
<dbReference type="GO" id="GO:0005506">
    <property type="term" value="F:iron ion binding"/>
    <property type="evidence" value="ECO:0007669"/>
    <property type="project" value="InterPro"/>
</dbReference>
<dbReference type="SUPFAM" id="SSF48264">
    <property type="entry name" value="Cytochrome P450"/>
    <property type="match status" value="1"/>
</dbReference>
<keyword evidence="6 7" id="KW-0408">Iron</keyword>
<reference evidence="10 11" key="1">
    <citation type="submission" date="2014-04" db="EMBL/GenBank/DDBJ databases">
        <title>Evolutionary Origins and Diversification of the Mycorrhizal Mutualists.</title>
        <authorList>
            <consortium name="DOE Joint Genome Institute"/>
            <consortium name="Mycorrhizal Genomics Consortium"/>
            <person name="Kohler A."/>
            <person name="Kuo A."/>
            <person name="Nagy L.G."/>
            <person name="Floudas D."/>
            <person name="Copeland A."/>
            <person name="Barry K.W."/>
            <person name="Cichocki N."/>
            <person name="Veneault-Fourrey C."/>
            <person name="LaButti K."/>
            <person name="Lindquist E.A."/>
            <person name="Lipzen A."/>
            <person name="Lundell T."/>
            <person name="Morin E."/>
            <person name="Murat C."/>
            <person name="Riley R."/>
            <person name="Ohm R."/>
            <person name="Sun H."/>
            <person name="Tunlid A."/>
            <person name="Henrissat B."/>
            <person name="Grigoriev I.V."/>
            <person name="Hibbett D.S."/>
            <person name="Martin F."/>
        </authorList>
    </citation>
    <scope>NUCLEOTIDE SEQUENCE [LARGE SCALE GENOMIC DNA]</scope>
    <source>
        <strain evidence="10 11">FD-317 M1</strain>
    </source>
</reference>
<dbReference type="InterPro" id="IPR001128">
    <property type="entry name" value="Cyt_P450"/>
</dbReference>
<dbReference type="GO" id="GO:0020037">
    <property type="term" value="F:heme binding"/>
    <property type="evidence" value="ECO:0007669"/>
    <property type="project" value="InterPro"/>
</dbReference>
<name>A0A0D0BYV9_9AGAR</name>
<keyword evidence="11" id="KW-1185">Reference proteome</keyword>
<keyword evidence="5 8" id="KW-0560">Oxidoreductase</keyword>
<feature type="transmembrane region" description="Helical" evidence="9">
    <location>
        <begin position="6"/>
        <end position="23"/>
    </location>
</feature>
<evidence type="ECO:0000256" key="7">
    <source>
        <dbReference type="PIRSR" id="PIRSR602403-1"/>
    </source>
</evidence>
<dbReference type="InterPro" id="IPR002403">
    <property type="entry name" value="Cyt_P450_E_grp-IV"/>
</dbReference>
<keyword evidence="9" id="KW-0472">Membrane</keyword>
<evidence type="ECO:0000313" key="11">
    <source>
        <dbReference type="Proteomes" id="UP000053593"/>
    </source>
</evidence>
<dbReference type="EMBL" id="KN834810">
    <property type="protein sequence ID" value="KIK55049.1"/>
    <property type="molecule type" value="Genomic_DNA"/>
</dbReference>
<keyword evidence="8" id="KW-0503">Monooxygenase</keyword>
<comment type="similarity">
    <text evidence="3 8">Belongs to the cytochrome P450 family.</text>
</comment>
<feature type="binding site" description="axial binding residue" evidence="7">
    <location>
        <position position="439"/>
    </location>
    <ligand>
        <name>heme</name>
        <dbReference type="ChEBI" id="CHEBI:30413"/>
    </ligand>
    <ligandPart>
        <name>Fe</name>
        <dbReference type="ChEBI" id="CHEBI:18248"/>
    </ligandPart>
</feature>
<keyword evidence="9" id="KW-0812">Transmembrane</keyword>
<dbReference type="GO" id="GO:0016705">
    <property type="term" value="F:oxidoreductase activity, acting on paired donors, with incorporation or reduction of molecular oxygen"/>
    <property type="evidence" value="ECO:0007669"/>
    <property type="project" value="InterPro"/>
</dbReference>
<gene>
    <name evidence="10" type="ORF">GYMLUDRAFT_176362</name>
</gene>
<keyword evidence="7 8" id="KW-0349">Heme</keyword>
<comment type="pathway">
    <text evidence="2">Secondary metabolite biosynthesis.</text>
</comment>
<organism evidence="10 11">
    <name type="scientific">Collybiopsis luxurians FD-317 M1</name>
    <dbReference type="NCBI Taxonomy" id="944289"/>
    <lineage>
        <taxon>Eukaryota</taxon>
        <taxon>Fungi</taxon>
        <taxon>Dikarya</taxon>
        <taxon>Basidiomycota</taxon>
        <taxon>Agaricomycotina</taxon>
        <taxon>Agaricomycetes</taxon>
        <taxon>Agaricomycetidae</taxon>
        <taxon>Agaricales</taxon>
        <taxon>Marasmiineae</taxon>
        <taxon>Omphalotaceae</taxon>
        <taxon>Collybiopsis</taxon>
        <taxon>Collybiopsis luxurians</taxon>
    </lineage>
</organism>
<evidence type="ECO:0000256" key="2">
    <source>
        <dbReference type="ARBA" id="ARBA00005179"/>
    </source>
</evidence>
<evidence type="ECO:0000256" key="9">
    <source>
        <dbReference type="SAM" id="Phobius"/>
    </source>
</evidence>
<dbReference type="CDD" id="cd11062">
    <property type="entry name" value="CYP58-like"/>
    <property type="match status" value="1"/>
</dbReference>
<keyword evidence="9" id="KW-1133">Transmembrane helix</keyword>
<dbReference type="InterPro" id="IPR017972">
    <property type="entry name" value="Cyt_P450_CS"/>
</dbReference>
<proteinExistence type="inferred from homology"/>
<protein>
    <recommendedName>
        <fullName evidence="12">Cytochrome P450</fullName>
    </recommendedName>
</protein>
<evidence type="ECO:0000256" key="1">
    <source>
        <dbReference type="ARBA" id="ARBA00001971"/>
    </source>
</evidence>
<dbReference type="InterPro" id="IPR036396">
    <property type="entry name" value="Cyt_P450_sf"/>
</dbReference>
<sequence>MYSLLVTLYFSYLVALALYRLFFHPLHRYPGPVLAAVTHWFEVYHNIVKGGGLVIEIERLHKIYGPVIRIGPNKLHFNDRRAYDDMYTNGTTLVKDSDFYHGVAAHVPEGIVGLCDPRTARRRRAILGPLFSRQALIRLEHTIQKKVDQLVSLLEEHHNSPNSGANMSFAFRSLTSDVITEYCFADSIDTLSDPNFSHPIVKSVGNLMGHIWIQRHFPFIFRLVMILPLQLVLWFIPAFKSQVDMNARCERQIDSLIRSPDALSNTDHETIFHHLLEPKDPQLRPSRTTLVQEASTLISAGSETAGNVCTVGTYFALKDRSICRRLTEELRGAWPDKGRPMSFVDLEKLPYLTAFFKETLRISIGGIHPFPRIVGQDTGEIGGLKIPAGTTVEMSHFFMHMNPNVFPEPYAFNPGRWLVEETKEMMLDLVPFSKGPHMCLAWAELYLIFGNIFRKLDLDFVSLEENG</sequence>
<feature type="transmembrane region" description="Helical" evidence="9">
    <location>
        <begin position="219"/>
        <end position="239"/>
    </location>
</feature>
<comment type="cofactor">
    <cofactor evidence="1 7">
        <name>heme</name>
        <dbReference type="ChEBI" id="CHEBI:30413"/>
    </cofactor>
</comment>
<dbReference type="OrthoDB" id="1470350at2759"/>
<evidence type="ECO:0000256" key="4">
    <source>
        <dbReference type="ARBA" id="ARBA00022723"/>
    </source>
</evidence>
<dbReference type="AlphaFoldDB" id="A0A0D0BYV9"/>
<dbReference type="PANTHER" id="PTHR24305:SF157">
    <property type="entry name" value="N-ACETYLTRYPTOPHAN 6-HYDROXYLASE IVOC-RELATED"/>
    <property type="match status" value="1"/>
</dbReference>
<dbReference type="Gene3D" id="1.10.630.10">
    <property type="entry name" value="Cytochrome P450"/>
    <property type="match status" value="1"/>
</dbReference>
<evidence type="ECO:0000256" key="3">
    <source>
        <dbReference type="ARBA" id="ARBA00010617"/>
    </source>
</evidence>
<dbReference type="GO" id="GO:0004497">
    <property type="term" value="F:monooxygenase activity"/>
    <property type="evidence" value="ECO:0007669"/>
    <property type="project" value="UniProtKB-KW"/>
</dbReference>
<evidence type="ECO:0000313" key="10">
    <source>
        <dbReference type="EMBL" id="KIK55049.1"/>
    </source>
</evidence>
<evidence type="ECO:0008006" key="12">
    <source>
        <dbReference type="Google" id="ProtNLM"/>
    </source>
</evidence>
<dbReference type="InterPro" id="IPR050121">
    <property type="entry name" value="Cytochrome_P450_monoxygenase"/>
</dbReference>
<dbReference type="PRINTS" id="PR00465">
    <property type="entry name" value="EP450IV"/>
</dbReference>
<dbReference type="PANTHER" id="PTHR24305">
    <property type="entry name" value="CYTOCHROME P450"/>
    <property type="match status" value="1"/>
</dbReference>
<dbReference type="PROSITE" id="PS00086">
    <property type="entry name" value="CYTOCHROME_P450"/>
    <property type="match status" value="1"/>
</dbReference>
<evidence type="ECO:0000256" key="5">
    <source>
        <dbReference type="ARBA" id="ARBA00023002"/>
    </source>
</evidence>
<keyword evidence="4 7" id="KW-0479">Metal-binding</keyword>
<evidence type="ECO:0000256" key="8">
    <source>
        <dbReference type="RuleBase" id="RU000461"/>
    </source>
</evidence>
<evidence type="ECO:0000256" key="6">
    <source>
        <dbReference type="ARBA" id="ARBA00023004"/>
    </source>
</evidence>
<dbReference type="Pfam" id="PF00067">
    <property type="entry name" value="p450"/>
    <property type="match status" value="1"/>
</dbReference>